<proteinExistence type="predicted"/>
<sequence length="40" mass="4529">MLEKLAFNLLRLAEINPGKAIRIPQQNARPTAIEMLIKVN</sequence>
<name>A0A9N8VNI1_9GLOM</name>
<protein>
    <submittedName>
        <fullName evidence="1">1470_t:CDS:1</fullName>
    </submittedName>
</protein>
<dbReference type="EMBL" id="CAJVPI010000016">
    <property type="protein sequence ID" value="CAG8456599.1"/>
    <property type="molecule type" value="Genomic_DNA"/>
</dbReference>
<keyword evidence="2" id="KW-1185">Reference proteome</keyword>
<dbReference type="AlphaFoldDB" id="A0A9N8VNI1"/>
<gene>
    <name evidence="1" type="ORF">PBRASI_LOCUS351</name>
</gene>
<accession>A0A9N8VNI1</accession>
<evidence type="ECO:0000313" key="1">
    <source>
        <dbReference type="EMBL" id="CAG8456599.1"/>
    </source>
</evidence>
<organism evidence="1 2">
    <name type="scientific">Paraglomus brasilianum</name>
    <dbReference type="NCBI Taxonomy" id="144538"/>
    <lineage>
        <taxon>Eukaryota</taxon>
        <taxon>Fungi</taxon>
        <taxon>Fungi incertae sedis</taxon>
        <taxon>Mucoromycota</taxon>
        <taxon>Glomeromycotina</taxon>
        <taxon>Glomeromycetes</taxon>
        <taxon>Paraglomerales</taxon>
        <taxon>Paraglomeraceae</taxon>
        <taxon>Paraglomus</taxon>
    </lineage>
</organism>
<dbReference type="Proteomes" id="UP000789739">
    <property type="component" value="Unassembled WGS sequence"/>
</dbReference>
<reference evidence="1" key="1">
    <citation type="submission" date="2021-06" db="EMBL/GenBank/DDBJ databases">
        <authorList>
            <person name="Kallberg Y."/>
            <person name="Tangrot J."/>
            <person name="Rosling A."/>
        </authorList>
    </citation>
    <scope>NUCLEOTIDE SEQUENCE</scope>
    <source>
        <strain evidence="1">BR232B</strain>
    </source>
</reference>
<evidence type="ECO:0000313" key="2">
    <source>
        <dbReference type="Proteomes" id="UP000789739"/>
    </source>
</evidence>
<comment type="caution">
    <text evidence="1">The sequence shown here is derived from an EMBL/GenBank/DDBJ whole genome shotgun (WGS) entry which is preliminary data.</text>
</comment>